<accession>A0A640T797</accession>
<gene>
    <name evidence="2" type="ORF">Sliba_00620</name>
</gene>
<reference evidence="2 3" key="1">
    <citation type="submission" date="2019-12" db="EMBL/GenBank/DDBJ databases">
        <title>Whole genome shotgun sequence of Streptomyces libani subsp. libani NBRC 13452.</title>
        <authorList>
            <person name="Ichikawa N."/>
            <person name="Kimura A."/>
            <person name="Kitahashi Y."/>
            <person name="Komaki H."/>
            <person name="Tamura T."/>
        </authorList>
    </citation>
    <scope>NUCLEOTIDE SEQUENCE [LARGE SCALE GENOMIC DNA]</scope>
    <source>
        <strain evidence="2 3">NBRC 13452</strain>
    </source>
</reference>
<sequence>MRALTVPCGRAAACAGGSGSPSPAAPTIATPAAPRTASGWTTSEIVWQAEFQPSGIPAADAEGVVAGVFGGGLDNLASLIAKETVPADCQEMQRWRLRPRGRRPPRLAGQGMQRPHRPTCTAHP</sequence>
<dbReference type="EMBL" id="BLIP01000001">
    <property type="protein sequence ID" value="GFE19609.1"/>
    <property type="molecule type" value="Genomic_DNA"/>
</dbReference>
<dbReference type="AlphaFoldDB" id="A0A640T797"/>
<dbReference type="Proteomes" id="UP000429552">
    <property type="component" value="Unassembled WGS sequence"/>
</dbReference>
<name>A0A640T797_STRNI</name>
<evidence type="ECO:0000313" key="3">
    <source>
        <dbReference type="Proteomes" id="UP000429552"/>
    </source>
</evidence>
<evidence type="ECO:0000313" key="2">
    <source>
        <dbReference type="EMBL" id="GFE19609.1"/>
    </source>
</evidence>
<feature type="region of interest" description="Disordered" evidence="1">
    <location>
        <begin position="14"/>
        <end position="37"/>
    </location>
</feature>
<protein>
    <submittedName>
        <fullName evidence="2">Uncharacterized protein</fullName>
    </submittedName>
</protein>
<evidence type="ECO:0000256" key="1">
    <source>
        <dbReference type="SAM" id="MobiDB-lite"/>
    </source>
</evidence>
<comment type="caution">
    <text evidence="2">The sequence shown here is derived from an EMBL/GenBank/DDBJ whole genome shotgun (WGS) entry which is preliminary data.</text>
</comment>
<feature type="region of interest" description="Disordered" evidence="1">
    <location>
        <begin position="98"/>
        <end position="124"/>
    </location>
</feature>
<proteinExistence type="predicted"/>
<organism evidence="2 3">
    <name type="scientific">Streptomyces nigrescens</name>
    <dbReference type="NCBI Taxonomy" id="1920"/>
    <lineage>
        <taxon>Bacteria</taxon>
        <taxon>Bacillati</taxon>
        <taxon>Actinomycetota</taxon>
        <taxon>Actinomycetes</taxon>
        <taxon>Kitasatosporales</taxon>
        <taxon>Streptomycetaceae</taxon>
        <taxon>Streptomyces</taxon>
    </lineage>
</organism>